<organism evidence="1 2">
    <name type="scientific">Eumeta variegata</name>
    <name type="common">Bagworm moth</name>
    <name type="synonym">Eumeta japonica</name>
    <dbReference type="NCBI Taxonomy" id="151549"/>
    <lineage>
        <taxon>Eukaryota</taxon>
        <taxon>Metazoa</taxon>
        <taxon>Ecdysozoa</taxon>
        <taxon>Arthropoda</taxon>
        <taxon>Hexapoda</taxon>
        <taxon>Insecta</taxon>
        <taxon>Pterygota</taxon>
        <taxon>Neoptera</taxon>
        <taxon>Endopterygota</taxon>
        <taxon>Lepidoptera</taxon>
        <taxon>Glossata</taxon>
        <taxon>Ditrysia</taxon>
        <taxon>Tineoidea</taxon>
        <taxon>Psychidae</taxon>
        <taxon>Oiketicinae</taxon>
        <taxon>Eumeta</taxon>
    </lineage>
</organism>
<proteinExistence type="predicted"/>
<keyword evidence="2" id="KW-1185">Reference proteome</keyword>
<sequence length="166" mass="18198">MVESPDAVEAAVRADGRDDAPGVRRYSIKASLTKLIYTGDNVETSRPRSGSELKTDKRIFFCAESVGFPGRNDDRSVTTLPTDRGIVSQLCTIILANGISYCSRLADVQPRIPMICRRVSMRIGDDVRGGMTKRDVISSLHTAGGRDFAMADVTALDGRCFEEMYI</sequence>
<name>A0A4C1XNI8_EUMVA</name>
<dbReference type="EMBL" id="BGZK01000905">
    <property type="protein sequence ID" value="GBP64690.1"/>
    <property type="molecule type" value="Genomic_DNA"/>
</dbReference>
<accession>A0A4C1XNI8</accession>
<gene>
    <name evidence="1" type="ORF">EVAR_47706_1</name>
</gene>
<evidence type="ECO:0000313" key="2">
    <source>
        <dbReference type="Proteomes" id="UP000299102"/>
    </source>
</evidence>
<reference evidence="1 2" key="1">
    <citation type="journal article" date="2019" name="Commun. Biol.">
        <title>The bagworm genome reveals a unique fibroin gene that provides high tensile strength.</title>
        <authorList>
            <person name="Kono N."/>
            <person name="Nakamura H."/>
            <person name="Ohtoshi R."/>
            <person name="Tomita M."/>
            <person name="Numata K."/>
            <person name="Arakawa K."/>
        </authorList>
    </citation>
    <scope>NUCLEOTIDE SEQUENCE [LARGE SCALE GENOMIC DNA]</scope>
</reference>
<dbReference type="Proteomes" id="UP000299102">
    <property type="component" value="Unassembled WGS sequence"/>
</dbReference>
<dbReference type="AlphaFoldDB" id="A0A4C1XNI8"/>
<evidence type="ECO:0000313" key="1">
    <source>
        <dbReference type="EMBL" id="GBP64690.1"/>
    </source>
</evidence>
<comment type="caution">
    <text evidence="1">The sequence shown here is derived from an EMBL/GenBank/DDBJ whole genome shotgun (WGS) entry which is preliminary data.</text>
</comment>
<protein>
    <submittedName>
        <fullName evidence="1">Uncharacterized protein</fullName>
    </submittedName>
</protein>